<dbReference type="Proteomes" id="UP000232323">
    <property type="component" value="Unassembled WGS sequence"/>
</dbReference>
<feature type="region of interest" description="Disordered" evidence="1">
    <location>
        <begin position="1"/>
        <end position="25"/>
    </location>
</feature>
<evidence type="ECO:0000313" key="2">
    <source>
        <dbReference type="EMBL" id="GAX82363.1"/>
    </source>
</evidence>
<comment type="caution">
    <text evidence="2">The sequence shown here is derived from an EMBL/GenBank/DDBJ whole genome shotgun (WGS) entry which is preliminary data.</text>
</comment>
<evidence type="ECO:0000256" key="1">
    <source>
        <dbReference type="SAM" id="MobiDB-lite"/>
    </source>
</evidence>
<dbReference type="EMBL" id="BEGY01000079">
    <property type="protein sequence ID" value="GAX82363.1"/>
    <property type="molecule type" value="Genomic_DNA"/>
</dbReference>
<sequence>MFAGKESPGLDNASPNSFLGKPTLPLSQTIPQSPVTVAVLTSRPQQTGTMSQLQVVPKIHVSRSTLYCRIRHDAVKLGESLLHDKSESLMVEVSTQVLLHGDIMPVHDNDTIQGLIDIGEKHAGKPSLEIGNLHQSPQGVISASGVKADCLPVHLWPAQMVNGPIPMVKTLLVFRISTWLRTCFKLSTCLMSLLKSC</sequence>
<organism evidence="2 3">
    <name type="scientific">Chlamydomonas eustigma</name>
    <dbReference type="NCBI Taxonomy" id="1157962"/>
    <lineage>
        <taxon>Eukaryota</taxon>
        <taxon>Viridiplantae</taxon>
        <taxon>Chlorophyta</taxon>
        <taxon>core chlorophytes</taxon>
        <taxon>Chlorophyceae</taxon>
        <taxon>CS clade</taxon>
        <taxon>Chlamydomonadales</taxon>
        <taxon>Chlamydomonadaceae</taxon>
        <taxon>Chlamydomonas</taxon>
    </lineage>
</organism>
<keyword evidence="3" id="KW-1185">Reference proteome</keyword>
<gene>
    <name evidence="2" type="ORF">CEUSTIGMA_g9792.t1</name>
</gene>
<protein>
    <submittedName>
        <fullName evidence="2">Uncharacterized protein</fullName>
    </submittedName>
</protein>
<proteinExistence type="predicted"/>
<dbReference type="AlphaFoldDB" id="A0A250XH34"/>
<name>A0A250XH34_9CHLO</name>
<accession>A0A250XH34</accession>
<evidence type="ECO:0000313" key="3">
    <source>
        <dbReference type="Proteomes" id="UP000232323"/>
    </source>
</evidence>
<reference evidence="2 3" key="1">
    <citation type="submission" date="2017-08" db="EMBL/GenBank/DDBJ databases">
        <title>Acidophilic green algal genome provides insights into adaptation to an acidic environment.</title>
        <authorList>
            <person name="Hirooka S."/>
            <person name="Hirose Y."/>
            <person name="Kanesaki Y."/>
            <person name="Higuchi S."/>
            <person name="Fujiwara T."/>
            <person name="Onuma R."/>
            <person name="Era A."/>
            <person name="Ohbayashi R."/>
            <person name="Uzuka A."/>
            <person name="Nozaki H."/>
            <person name="Yoshikawa H."/>
            <person name="Miyagishima S.Y."/>
        </authorList>
    </citation>
    <scope>NUCLEOTIDE SEQUENCE [LARGE SCALE GENOMIC DNA]</scope>
    <source>
        <strain evidence="2 3">NIES-2499</strain>
    </source>
</reference>